<feature type="domain" description="K Homology" evidence="3">
    <location>
        <begin position="129"/>
        <end position="256"/>
    </location>
</feature>
<accession>A0A183UNZ5</accession>
<sequence length="357" mass="40242">MSEESKAKPYKPKEVLALEPCGSKEGSIAEPYKSKDGPTAEPSTLIEELAHEPHEVKRDSSPELSIGNFMLSELAEEIESKKSEDGGNIQSSKGASRESEELGSLETQMDEISDSVPEIGIIKFNPKSKKWSTSIDIPKDMRRYVIGAKGRKKRKIEELTDCRLIFPSRGKRMRLIMQKKAPYTHFVSLPMNDPDLQASFTKFAEIIQNDEELSDSCREPMLFQQPKKLHLTVVMLSLLDDDDMQLAAESLEQVISNQVRKTLDGKKLEVEVKGLQCMNDNPTKVRVLYVNAFSEKLDEIMNTIADAMGETELAPRRAKTVKIHLTLMNTRYCVHISSLMGPKDEDGYYSHIAKCEL</sequence>
<dbReference type="Proteomes" id="UP000050794">
    <property type="component" value="Unassembled WGS sequence"/>
</dbReference>
<feature type="compositionally biased region" description="Basic and acidic residues" evidence="2">
    <location>
        <begin position="1"/>
        <end position="16"/>
    </location>
</feature>
<feature type="region of interest" description="Disordered" evidence="2">
    <location>
        <begin position="1"/>
        <end position="64"/>
    </location>
</feature>
<feature type="region of interest" description="Disordered" evidence="2">
    <location>
        <begin position="79"/>
        <end position="105"/>
    </location>
</feature>
<dbReference type="WBParaSite" id="TCNE_0001021501-mRNA-1">
    <property type="protein sequence ID" value="TCNE_0001021501-mRNA-1"/>
    <property type="gene ID" value="TCNE_0001021501"/>
</dbReference>
<protein>
    <submittedName>
        <fullName evidence="6">KH domain-containing protein</fullName>
    </submittedName>
</protein>
<evidence type="ECO:0000256" key="1">
    <source>
        <dbReference type="PROSITE-ProRule" id="PRU00117"/>
    </source>
</evidence>
<dbReference type="InterPro" id="IPR004088">
    <property type="entry name" value="KH_dom_type_1"/>
</dbReference>
<dbReference type="CDD" id="cd00105">
    <property type="entry name" value="KH-I"/>
    <property type="match status" value="1"/>
</dbReference>
<evidence type="ECO:0000313" key="5">
    <source>
        <dbReference type="Proteomes" id="UP000050794"/>
    </source>
</evidence>
<dbReference type="PANTHER" id="PTHR13360">
    <property type="entry name" value="ACTIVATING SIGNAL COINTEGRATOR 1 COMPLEX SUBUNIT 1"/>
    <property type="match status" value="1"/>
</dbReference>
<name>A0A183UNZ5_TOXCA</name>
<evidence type="ECO:0000313" key="4">
    <source>
        <dbReference type="EMBL" id="VDM41536.1"/>
    </source>
</evidence>
<dbReference type="SMART" id="SM00322">
    <property type="entry name" value="KH"/>
    <property type="match status" value="1"/>
</dbReference>
<dbReference type="GO" id="GO:0006307">
    <property type="term" value="P:DNA alkylation repair"/>
    <property type="evidence" value="ECO:0007669"/>
    <property type="project" value="InterPro"/>
</dbReference>
<dbReference type="Gene3D" id="3.90.1140.10">
    <property type="entry name" value="Cyclic phosphodiesterase"/>
    <property type="match status" value="1"/>
</dbReference>
<evidence type="ECO:0000259" key="3">
    <source>
        <dbReference type="SMART" id="SM00322"/>
    </source>
</evidence>
<keyword evidence="5" id="KW-1185">Reference proteome</keyword>
<organism evidence="5 6">
    <name type="scientific">Toxocara canis</name>
    <name type="common">Canine roundworm</name>
    <dbReference type="NCBI Taxonomy" id="6265"/>
    <lineage>
        <taxon>Eukaryota</taxon>
        <taxon>Metazoa</taxon>
        <taxon>Ecdysozoa</taxon>
        <taxon>Nematoda</taxon>
        <taxon>Chromadorea</taxon>
        <taxon>Rhabditida</taxon>
        <taxon>Spirurina</taxon>
        <taxon>Ascaridomorpha</taxon>
        <taxon>Ascaridoidea</taxon>
        <taxon>Toxocaridae</taxon>
        <taxon>Toxocara</taxon>
    </lineage>
</organism>
<dbReference type="PANTHER" id="PTHR13360:SF1">
    <property type="entry name" value="ACTIVATING SIGNAL COINTEGRATOR 1 COMPLEX SUBUNIT 1"/>
    <property type="match status" value="1"/>
</dbReference>
<dbReference type="Pfam" id="PF00013">
    <property type="entry name" value="KH_1"/>
    <property type="match status" value="1"/>
</dbReference>
<dbReference type="GO" id="GO:0006355">
    <property type="term" value="P:regulation of DNA-templated transcription"/>
    <property type="evidence" value="ECO:0007669"/>
    <property type="project" value="TreeGrafter"/>
</dbReference>
<dbReference type="SUPFAM" id="SSF54791">
    <property type="entry name" value="Eukaryotic type KH-domain (KH-domain type I)"/>
    <property type="match status" value="1"/>
</dbReference>
<dbReference type="Gene3D" id="3.30.1370.10">
    <property type="entry name" value="K Homology domain, type 1"/>
    <property type="match status" value="1"/>
</dbReference>
<dbReference type="EMBL" id="UYWY01020428">
    <property type="protein sequence ID" value="VDM41536.1"/>
    <property type="molecule type" value="Genomic_DNA"/>
</dbReference>
<reference evidence="6" key="1">
    <citation type="submission" date="2016-06" db="UniProtKB">
        <authorList>
            <consortium name="WormBaseParasite"/>
        </authorList>
    </citation>
    <scope>IDENTIFICATION</scope>
</reference>
<dbReference type="InterPro" id="IPR019510">
    <property type="entry name" value="AKAP7-like_phosphoesterase"/>
</dbReference>
<dbReference type="InterPro" id="IPR004087">
    <property type="entry name" value="KH_dom"/>
</dbReference>
<keyword evidence="1" id="KW-0694">RNA-binding</keyword>
<proteinExistence type="predicted"/>
<evidence type="ECO:0000313" key="6">
    <source>
        <dbReference type="WBParaSite" id="TCNE_0001021501-mRNA-1"/>
    </source>
</evidence>
<dbReference type="InterPro" id="IPR009210">
    <property type="entry name" value="ASCC1"/>
</dbReference>
<dbReference type="GO" id="GO:0005634">
    <property type="term" value="C:nucleus"/>
    <property type="evidence" value="ECO:0007669"/>
    <property type="project" value="TreeGrafter"/>
</dbReference>
<dbReference type="Pfam" id="PF10469">
    <property type="entry name" value="AKAP7_NLS"/>
    <property type="match status" value="1"/>
</dbReference>
<dbReference type="AlphaFoldDB" id="A0A183UNZ5"/>
<feature type="compositionally biased region" description="Basic and acidic residues" evidence="2">
    <location>
        <begin position="48"/>
        <end position="61"/>
    </location>
</feature>
<gene>
    <name evidence="4" type="ORF">TCNE_LOCUS10215</name>
</gene>
<evidence type="ECO:0000256" key="2">
    <source>
        <dbReference type="SAM" id="MobiDB-lite"/>
    </source>
</evidence>
<dbReference type="PROSITE" id="PS50084">
    <property type="entry name" value="KH_TYPE_1"/>
    <property type="match status" value="1"/>
</dbReference>
<dbReference type="InterPro" id="IPR036612">
    <property type="entry name" value="KH_dom_type_1_sf"/>
</dbReference>
<reference evidence="4 5" key="2">
    <citation type="submission" date="2018-11" db="EMBL/GenBank/DDBJ databases">
        <authorList>
            <consortium name="Pathogen Informatics"/>
        </authorList>
    </citation>
    <scope>NUCLEOTIDE SEQUENCE [LARGE SCALE GENOMIC DNA]</scope>
</reference>
<dbReference type="GO" id="GO:0003723">
    <property type="term" value="F:RNA binding"/>
    <property type="evidence" value="ECO:0007669"/>
    <property type="project" value="UniProtKB-UniRule"/>
</dbReference>